<feature type="region of interest" description="Disordered" evidence="1">
    <location>
        <begin position="110"/>
        <end position="151"/>
    </location>
</feature>
<name>A0A915L5I9_ROMCU</name>
<evidence type="ECO:0000313" key="3">
    <source>
        <dbReference type="Proteomes" id="UP000887565"/>
    </source>
</evidence>
<dbReference type="AlphaFoldDB" id="A0A915L5I9"/>
<evidence type="ECO:0000256" key="1">
    <source>
        <dbReference type="SAM" id="MobiDB-lite"/>
    </source>
</evidence>
<evidence type="ECO:0000313" key="4">
    <source>
        <dbReference type="WBParaSite" id="nRc.2.0.1.t46304-RA"/>
    </source>
</evidence>
<keyword evidence="3" id="KW-1185">Reference proteome</keyword>
<dbReference type="WBParaSite" id="nRc.2.0.1.t46304-RA">
    <property type="protein sequence ID" value="nRc.2.0.1.t46304-RA"/>
    <property type="gene ID" value="nRc.2.0.1.g46304"/>
</dbReference>
<keyword evidence="2" id="KW-0472">Membrane</keyword>
<sequence length="151" mass="17143">MPLLHVSNPSKPSRHRMQPLLQFSRFLNFLVAAIVVLSAATFAWSSFGDRTFSKTTLPVVGESIRFKTSDRPSVHMQIRPTANVSRMQEDRKHQKKGCVNKNEYVKIGGKASEKEKNLKKVTRKMKQDGESIKEGNVKKESGEQKKGKMKK</sequence>
<proteinExistence type="predicted"/>
<reference evidence="4" key="1">
    <citation type="submission" date="2022-11" db="UniProtKB">
        <authorList>
            <consortium name="WormBaseParasite"/>
        </authorList>
    </citation>
    <scope>IDENTIFICATION</scope>
</reference>
<keyword evidence="2" id="KW-1133">Transmembrane helix</keyword>
<dbReference type="Proteomes" id="UP000887565">
    <property type="component" value="Unplaced"/>
</dbReference>
<organism evidence="3 4">
    <name type="scientific">Romanomermis culicivorax</name>
    <name type="common">Nematode worm</name>
    <dbReference type="NCBI Taxonomy" id="13658"/>
    <lineage>
        <taxon>Eukaryota</taxon>
        <taxon>Metazoa</taxon>
        <taxon>Ecdysozoa</taxon>
        <taxon>Nematoda</taxon>
        <taxon>Enoplea</taxon>
        <taxon>Dorylaimia</taxon>
        <taxon>Mermithida</taxon>
        <taxon>Mermithoidea</taxon>
        <taxon>Mermithidae</taxon>
        <taxon>Romanomermis</taxon>
    </lineage>
</organism>
<accession>A0A915L5I9</accession>
<keyword evidence="2" id="KW-0812">Transmembrane</keyword>
<feature type="transmembrane region" description="Helical" evidence="2">
    <location>
        <begin position="20"/>
        <end position="44"/>
    </location>
</feature>
<feature type="compositionally biased region" description="Basic and acidic residues" evidence="1">
    <location>
        <begin position="125"/>
        <end position="151"/>
    </location>
</feature>
<evidence type="ECO:0000256" key="2">
    <source>
        <dbReference type="SAM" id="Phobius"/>
    </source>
</evidence>
<protein>
    <submittedName>
        <fullName evidence="4">Transmembrane protein</fullName>
    </submittedName>
</protein>